<sequence length="305" mass="32751">MDRRGFIKSGMGAIGSMTLPLPKRIFGSDESSNPKAQVWKAVGDPVNAARTLTEALGGMDQFAIRGGTVLVKPNIAFPAPPTWGATTDPEFLDAVLDLCIEAGARRIYVIDHPVGTSPEKNLKRSGIGAICEGRAKVTLMMATAEKSFREVPIPVGRSLKATRMLKLLEKIDLFINVPTAKHHTATGVSLGLKNLMGLIWDRVPFHEELDLHQAVADLSTLIRPQLTFLDARYSLLTNGPTGPGQVEETNTYLAGFDPVAVDAVGVGLARWGGRIQTGSNILHLAKAAELGVGEVDDDRIEVLEV</sequence>
<organism evidence="2 3">
    <name type="scientific">candidate division LCP-89 bacterium B3_LCP</name>
    <dbReference type="NCBI Taxonomy" id="2012998"/>
    <lineage>
        <taxon>Bacteria</taxon>
        <taxon>Pseudomonadati</taxon>
        <taxon>Bacteria division LCP-89</taxon>
    </lineage>
</organism>
<reference evidence="2 3" key="1">
    <citation type="submission" date="2017-06" db="EMBL/GenBank/DDBJ databases">
        <title>Novel microbial phyla capable of carbon fixation and sulfur reduction in deep-sea sediments.</title>
        <authorList>
            <person name="Huang J."/>
            <person name="Baker B."/>
            <person name="Wang Y."/>
        </authorList>
    </citation>
    <scope>NUCLEOTIDE SEQUENCE [LARGE SCALE GENOMIC DNA]</scope>
    <source>
        <strain evidence="2">B3_LCP</strain>
    </source>
</reference>
<feature type="domain" description="DUF362" evidence="1">
    <location>
        <begin position="69"/>
        <end position="266"/>
    </location>
</feature>
<dbReference type="Pfam" id="PF04015">
    <property type="entry name" value="DUF362"/>
    <property type="match status" value="1"/>
</dbReference>
<proteinExistence type="predicted"/>
<protein>
    <recommendedName>
        <fullName evidence="1">DUF362 domain-containing protein</fullName>
    </recommendedName>
</protein>
<comment type="caution">
    <text evidence="2">The sequence shown here is derived from an EMBL/GenBank/DDBJ whole genome shotgun (WGS) entry which is preliminary data.</text>
</comment>
<dbReference type="AlphaFoldDB" id="A0A532UW17"/>
<dbReference type="Proteomes" id="UP000319619">
    <property type="component" value="Unassembled WGS sequence"/>
</dbReference>
<name>A0A532UW17_UNCL8</name>
<evidence type="ECO:0000313" key="3">
    <source>
        <dbReference type="Proteomes" id="UP000319619"/>
    </source>
</evidence>
<dbReference type="InterPro" id="IPR007160">
    <property type="entry name" value="DUF362"/>
</dbReference>
<gene>
    <name evidence="2" type="ORF">CEE37_11930</name>
</gene>
<accession>A0A532UW17</accession>
<evidence type="ECO:0000259" key="1">
    <source>
        <dbReference type="Pfam" id="PF04015"/>
    </source>
</evidence>
<evidence type="ECO:0000313" key="2">
    <source>
        <dbReference type="EMBL" id="TKJ39121.1"/>
    </source>
</evidence>
<dbReference type="EMBL" id="NJBN01000008">
    <property type="protein sequence ID" value="TKJ39121.1"/>
    <property type="molecule type" value="Genomic_DNA"/>
</dbReference>